<feature type="region of interest" description="Disordered" evidence="1">
    <location>
        <begin position="293"/>
        <end position="312"/>
    </location>
</feature>
<name>A0A6A5QRJ4_AMPQU</name>
<feature type="region of interest" description="Disordered" evidence="1">
    <location>
        <begin position="125"/>
        <end position="151"/>
    </location>
</feature>
<evidence type="ECO:0000313" key="3">
    <source>
        <dbReference type="Proteomes" id="UP000800096"/>
    </source>
</evidence>
<feature type="region of interest" description="Disordered" evidence="1">
    <location>
        <begin position="264"/>
        <end position="283"/>
    </location>
</feature>
<accession>A0A6A5QRJ4</accession>
<sequence length="439" mass="48036">MAPTPQRSAHTSSEVKKLHKQNGPRLPERQLKQLARGHELAVRAARVREADERRRHARRKRAERDEKAQAARRQTGVGLATQLIGYSHTQAQLKRGMEAFLGVTTRNEDAQRRRDAELSKQLQAIAHVTDREPWDDDDDDDDDDSLPAEHYVDDDLDDDALLQAHDLAMSDPTCANPAPAHQDADFTRLHGPMKRSVEAGLEKLPEPVHDGWDDFLDSGTQIARELSADGPLAEPLQKNPIAITQPAAVETVPPLSTQDLDFSIDDLEESPPPIDVNQADMKSTMNTTRTAFVPKFPTPTAKPQNPAPVTHASAHALPSIRQHGAAKASLPVKSKRRPQQSVRVSSPFDMSTLRPSQRPPSVSDRPGFKRKAVTAPGRGSLSAPKRSCAESSRSTSGSSNLLGHSVVTALNDFGISTQDLNSFFADDDELYSGSPPIVV</sequence>
<evidence type="ECO:0000313" key="2">
    <source>
        <dbReference type="EMBL" id="KAF1916607.1"/>
    </source>
</evidence>
<feature type="compositionally biased region" description="Low complexity" evidence="1">
    <location>
        <begin position="389"/>
        <end position="399"/>
    </location>
</feature>
<keyword evidence="3" id="KW-1185">Reference proteome</keyword>
<gene>
    <name evidence="2" type="ORF">BDU57DRAFT_538892</name>
</gene>
<dbReference type="AlphaFoldDB" id="A0A6A5QRJ4"/>
<proteinExistence type="predicted"/>
<dbReference type="EMBL" id="ML979135">
    <property type="protein sequence ID" value="KAF1916607.1"/>
    <property type="molecule type" value="Genomic_DNA"/>
</dbReference>
<feature type="region of interest" description="Disordered" evidence="1">
    <location>
        <begin position="322"/>
        <end position="401"/>
    </location>
</feature>
<feature type="compositionally biased region" description="Basic and acidic residues" evidence="1">
    <location>
        <begin position="26"/>
        <end position="54"/>
    </location>
</feature>
<protein>
    <submittedName>
        <fullName evidence="2">Uncharacterized protein</fullName>
    </submittedName>
</protein>
<feature type="compositionally biased region" description="Polar residues" evidence="1">
    <location>
        <begin position="1"/>
        <end position="12"/>
    </location>
</feature>
<dbReference type="Proteomes" id="UP000800096">
    <property type="component" value="Unassembled WGS sequence"/>
</dbReference>
<feature type="region of interest" description="Disordered" evidence="1">
    <location>
        <begin position="1"/>
        <end position="74"/>
    </location>
</feature>
<evidence type="ECO:0000256" key="1">
    <source>
        <dbReference type="SAM" id="MobiDB-lite"/>
    </source>
</evidence>
<organism evidence="2 3">
    <name type="scientific">Ampelomyces quisqualis</name>
    <name type="common">Powdery mildew agent</name>
    <dbReference type="NCBI Taxonomy" id="50730"/>
    <lineage>
        <taxon>Eukaryota</taxon>
        <taxon>Fungi</taxon>
        <taxon>Dikarya</taxon>
        <taxon>Ascomycota</taxon>
        <taxon>Pezizomycotina</taxon>
        <taxon>Dothideomycetes</taxon>
        <taxon>Pleosporomycetidae</taxon>
        <taxon>Pleosporales</taxon>
        <taxon>Pleosporineae</taxon>
        <taxon>Phaeosphaeriaceae</taxon>
        <taxon>Ampelomyces</taxon>
    </lineage>
</organism>
<reference evidence="2" key="1">
    <citation type="journal article" date="2020" name="Stud. Mycol.">
        <title>101 Dothideomycetes genomes: a test case for predicting lifestyles and emergence of pathogens.</title>
        <authorList>
            <person name="Haridas S."/>
            <person name="Albert R."/>
            <person name="Binder M."/>
            <person name="Bloem J."/>
            <person name="Labutti K."/>
            <person name="Salamov A."/>
            <person name="Andreopoulos B."/>
            <person name="Baker S."/>
            <person name="Barry K."/>
            <person name="Bills G."/>
            <person name="Bluhm B."/>
            <person name="Cannon C."/>
            <person name="Castanera R."/>
            <person name="Culley D."/>
            <person name="Daum C."/>
            <person name="Ezra D."/>
            <person name="Gonzalez J."/>
            <person name="Henrissat B."/>
            <person name="Kuo A."/>
            <person name="Liang C."/>
            <person name="Lipzen A."/>
            <person name="Lutzoni F."/>
            <person name="Magnuson J."/>
            <person name="Mondo S."/>
            <person name="Nolan M."/>
            <person name="Ohm R."/>
            <person name="Pangilinan J."/>
            <person name="Park H.-J."/>
            <person name="Ramirez L."/>
            <person name="Alfaro M."/>
            <person name="Sun H."/>
            <person name="Tritt A."/>
            <person name="Yoshinaga Y."/>
            <person name="Zwiers L.-H."/>
            <person name="Turgeon B."/>
            <person name="Goodwin S."/>
            <person name="Spatafora J."/>
            <person name="Crous P."/>
            <person name="Grigoriev I."/>
        </authorList>
    </citation>
    <scope>NUCLEOTIDE SEQUENCE</scope>
    <source>
        <strain evidence="2">HMLAC05119</strain>
    </source>
</reference>
<feature type="compositionally biased region" description="Acidic residues" evidence="1">
    <location>
        <begin position="133"/>
        <end position="151"/>
    </location>
</feature>
<dbReference type="OrthoDB" id="3691720at2759"/>